<dbReference type="HOGENOM" id="CLU_169011_3_2_7"/>
<comment type="similarity">
    <text evidence="1">Belongs to the FlgM family.</text>
</comment>
<evidence type="ECO:0000256" key="3">
    <source>
        <dbReference type="ARBA" id="ARBA00022491"/>
    </source>
</evidence>
<dbReference type="InterPro" id="IPR007412">
    <property type="entry name" value="FlgM"/>
</dbReference>
<dbReference type="NCBIfam" id="TIGR03824">
    <property type="entry name" value="FlgM_jcvi"/>
    <property type="match status" value="1"/>
</dbReference>
<dbReference type="GO" id="GO:0044781">
    <property type="term" value="P:bacterial-type flagellum organization"/>
    <property type="evidence" value="ECO:0007669"/>
    <property type="project" value="UniProtKB-KW"/>
</dbReference>
<evidence type="ECO:0000259" key="10">
    <source>
        <dbReference type="Pfam" id="PF04316"/>
    </source>
</evidence>
<evidence type="ECO:0000256" key="7">
    <source>
        <dbReference type="ARBA" id="ARBA00024739"/>
    </source>
</evidence>
<organism evidence="11 12">
    <name type="scientific">Desulfurivibrio alkaliphilus (strain DSM 19089 / UNIQEM U267 / AHT2)</name>
    <dbReference type="NCBI Taxonomy" id="589865"/>
    <lineage>
        <taxon>Bacteria</taxon>
        <taxon>Pseudomonadati</taxon>
        <taxon>Thermodesulfobacteriota</taxon>
        <taxon>Desulfobulbia</taxon>
        <taxon>Desulfobulbales</taxon>
        <taxon>Desulfobulbaceae</taxon>
        <taxon>Desulfurivibrio</taxon>
    </lineage>
</organism>
<sequence length="101" mass="11133">MKLTNIFPQLKTDKVQQVKRNEPAAAAKEPAGAAQGSDKVNLSAGTQDIQRVKEVLAQTPEVRMEKIQALKGQIERGEYRVDAEAVAERMLQTLISDRSLS</sequence>
<feature type="domain" description="Anti-sigma-28 factor FlgM C-terminal" evidence="10">
    <location>
        <begin position="38"/>
        <end position="92"/>
    </location>
</feature>
<keyword evidence="4" id="KW-1005">Bacterial flagellum biogenesis</keyword>
<protein>
    <recommendedName>
        <fullName evidence="2">Negative regulator of flagellin synthesis</fullName>
    </recommendedName>
    <alternativeName>
        <fullName evidence="8">Anti-sigma-28 factor</fullName>
    </alternativeName>
</protein>
<evidence type="ECO:0000313" key="12">
    <source>
        <dbReference type="Proteomes" id="UP000001508"/>
    </source>
</evidence>
<keyword evidence="3" id="KW-0678">Repressor</keyword>
<proteinExistence type="inferred from homology"/>
<evidence type="ECO:0000256" key="6">
    <source>
        <dbReference type="ARBA" id="ARBA00023163"/>
    </source>
</evidence>
<dbReference type="GO" id="GO:0045892">
    <property type="term" value="P:negative regulation of DNA-templated transcription"/>
    <property type="evidence" value="ECO:0007669"/>
    <property type="project" value="InterPro"/>
</dbReference>
<dbReference type="InterPro" id="IPR035890">
    <property type="entry name" value="Anti-sigma-28_factor_FlgM_sf"/>
</dbReference>
<dbReference type="OrthoDB" id="5421137at2"/>
<dbReference type="STRING" id="589865.DaAHT2_1945"/>
<evidence type="ECO:0000256" key="5">
    <source>
        <dbReference type="ARBA" id="ARBA00023015"/>
    </source>
</evidence>
<dbReference type="RefSeq" id="WP_013164148.1">
    <property type="nucleotide sequence ID" value="NC_014216.1"/>
</dbReference>
<dbReference type="InParanoid" id="D6Z500"/>
<gene>
    <name evidence="11" type="ordered locus">DaAHT2_1945</name>
</gene>
<feature type="region of interest" description="Disordered" evidence="9">
    <location>
        <begin position="14"/>
        <end position="44"/>
    </location>
</feature>
<reference evidence="12" key="1">
    <citation type="submission" date="2010-02" db="EMBL/GenBank/DDBJ databases">
        <title>Complete sequence of Desulfurivibrio alkaliphilus AHT2.</title>
        <authorList>
            <consortium name="US DOE Joint Genome Institute"/>
            <person name="Pitluck S."/>
            <person name="Chertkov O."/>
            <person name="Detter J.C."/>
            <person name="Han C."/>
            <person name="Tapia R."/>
            <person name="Larimer F."/>
            <person name="Land M."/>
            <person name="Hauser L."/>
            <person name="Kyrpides N."/>
            <person name="Mikhailova N."/>
            <person name="Sorokin D.Y."/>
            <person name="Muyzer G."/>
            <person name="Woyke T."/>
        </authorList>
    </citation>
    <scope>NUCLEOTIDE SEQUENCE [LARGE SCALE GENOMIC DNA]</scope>
    <source>
        <strain evidence="12">DSM 19089 / UNIQEM U267 / AHT2</strain>
    </source>
</reference>
<evidence type="ECO:0000313" key="11">
    <source>
        <dbReference type="EMBL" id="ADH86625.1"/>
    </source>
</evidence>
<evidence type="ECO:0000256" key="2">
    <source>
        <dbReference type="ARBA" id="ARBA00017823"/>
    </source>
</evidence>
<dbReference type="AlphaFoldDB" id="D6Z500"/>
<comment type="function">
    <text evidence="7">Responsible for the coupling of flagellin expression to flagellar assembly by preventing expression of the flagellin genes when a component of the middle class of proteins is defective. It negatively regulates flagellar genes by inhibiting the activity of FliA by directly binding to FliA.</text>
</comment>
<dbReference type="EMBL" id="CP001940">
    <property type="protein sequence ID" value="ADH86625.1"/>
    <property type="molecule type" value="Genomic_DNA"/>
</dbReference>
<dbReference type="Proteomes" id="UP000001508">
    <property type="component" value="Chromosome"/>
</dbReference>
<accession>D6Z500</accession>
<dbReference type="SUPFAM" id="SSF101498">
    <property type="entry name" value="Anti-sigma factor FlgM"/>
    <property type="match status" value="1"/>
</dbReference>
<evidence type="ECO:0000256" key="9">
    <source>
        <dbReference type="SAM" id="MobiDB-lite"/>
    </source>
</evidence>
<dbReference type="InterPro" id="IPR031316">
    <property type="entry name" value="FlgM_C"/>
</dbReference>
<keyword evidence="12" id="KW-1185">Reference proteome</keyword>
<dbReference type="Pfam" id="PF04316">
    <property type="entry name" value="FlgM"/>
    <property type="match status" value="1"/>
</dbReference>
<evidence type="ECO:0000256" key="4">
    <source>
        <dbReference type="ARBA" id="ARBA00022795"/>
    </source>
</evidence>
<keyword evidence="6" id="KW-0804">Transcription</keyword>
<evidence type="ECO:0000256" key="8">
    <source>
        <dbReference type="ARBA" id="ARBA00030117"/>
    </source>
</evidence>
<name>D6Z500_DESAT</name>
<dbReference type="eggNOG" id="COG2747">
    <property type="taxonomic scope" value="Bacteria"/>
</dbReference>
<evidence type="ECO:0000256" key="1">
    <source>
        <dbReference type="ARBA" id="ARBA00005322"/>
    </source>
</evidence>
<keyword evidence="5" id="KW-0805">Transcription regulation</keyword>
<feature type="compositionally biased region" description="Low complexity" evidence="9">
    <location>
        <begin position="23"/>
        <end position="34"/>
    </location>
</feature>
<dbReference type="KEGG" id="dak:DaAHT2_1945"/>